<dbReference type="InterPro" id="IPR042104">
    <property type="entry name" value="PKS_dehydratase_sf"/>
</dbReference>
<dbReference type="CDD" id="cd02440">
    <property type="entry name" value="AdoMet_MTases"/>
    <property type="match status" value="1"/>
</dbReference>
<dbReference type="InterPro" id="IPR036736">
    <property type="entry name" value="ACP-like_sf"/>
</dbReference>
<dbReference type="InterPro" id="IPR014030">
    <property type="entry name" value="Ketoacyl_synth_N"/>
</dbReference>
<dbReference type="PROSITE" id="PS50075">
    <property type="entry name" value="CARRIER"/>
    <property type="match status" value="2"/>
</dbReference>
<dbReference type="InterPro" id="IPR032088">
    <property type="entry name" value="SAT"/>
</dbReference>
<feature type="region of interest" description="C-terminal hotdog fold" evidence="7">
    <location>
        <begin position="1435"/>
        <end position="1590"/>
    </location>
</feature>
<dbReference type="InterPro" id="IPR016039">
    <property type="entry name" value="Thiolase-like"/>
</dbReference>
<dbReference type="InterPro" id="IPR029063">
    <property type="entry name" value="SAM-dependent_MTases_sf"/>
</dbReference>
<dbReference type="SMART" id="SM00825">
    <property type="entry name" value="PKS_KS"/>
    <property type="match status" value="1"/>
</dbReference>
<feature type="domain" description="Ketosynthase family 3 (KS3)" evidence="10">
    <location>
        <begin position="381"/>
        <end position="797"/>
    </location>
</feature>
<dbReference type="InterPro" id="IPR016035">
    <property type="entry name" value="Acyl_Trfase/lysoPLipase"/>
</dbReference>
<keyword evidence="4" id="KW-0489">Methyltransferase</keyword>
<dbReference type="SMART" id="SM00823">
    <property type="entry name" value="PKS_PP"/>
    <property type="match status" value="2"/>
</dbReference>
<dbReference type="InterPro" id="IPR001227">
    <property type="entry name" value="Ac_transferase_dom_sf"/>
</dbReference>
<dbReference type="SUPFAM" id="SSF47336">
    <property type="entry name" value="ACP-like"/>
    <property type="match status" value="2"/>
</dbReference>
<keyword evidence="2" id="KW-0596">Phosphopantetheine</keyword>
<dbReference type="InterPro" id="IPR014031">
    <property type="entry name" value="Ketoacyl_synth_C"/>
</dbReference>
<evidence type="ECO:0000256" key="7">
    <source>
        <dbReference type="PROSITE-ProRule" id="PRU01363"/>
    </source>
</evidence>
<feature type="domain" description="Carrier" evidence="9">
    <location>
        <begin position="1772"/>
        <end position="1848"/>
    </location>
</feature>
<dbReference type="Pfam" id="PF00698">
    <property type="entry name" value="Acyl_transf_1"/>
    <property type="match status" value="1"/>
</dbReference>
<accession>A0A2G5I7N3</accession>
<feature type="compositionally biased region" description="Basic and acidic residues" evidence="8">
    <location>
        <begin position="1730"/>
        <end position="1740"/>
    </location>
</feature>
<feature type="compositionally biased region" description="Polar residues" evidence="8">
    <location>
        <begin position="1741"/>
        <end position="1753"/>
    </location>
</feature>
<comment type="pathway">
    <text evidence="1">Secondary metabolite biosynthesis.</text>
</comment>
<dbReference type="InterPro" id="IPR049900">
    <property type="entry name" value="PKS_mFAS_DH"/>
</dbReference>
<dbReference type="PROSITE" id="PS52004">
    <property type="entry name" value="KS3_2"/>
    <property type="match status" value="1"/>
</dbReference>
<dbReference type="Pfam" id="PF16073">
    <property type="entry name" value="SAT"/>
    <property type="match status" value="1"/>
</dbReference>
<evidence type="ECO:0000256" key="6">
    <source>
        <dbReference type="ARBA" id="ARBA00023268"/>
    </source>
</evidence>
<dbReference type="InterPro" id="IPR020841">
    <property type="entry name" value="PKS_Beta-ketoAc_synthase_dom"/>
</dbReference>
<dbReference type="PANTHER" id="PTHR43775:SF21">
    <property type="entry name" value="NON-REDUCING POLYKETIDE SYNTHASE AUSA-RELATED"/>
    <property type="match status" value="1"/>
</dbReference>
<reference evidence="12 14" key="1">
    <citation type="submission" date="2015-10" db="EMBL/GenBank/DDBJ databases">
        <title>The cercosporin biosynthetic gene cluster was horizontally transferred to several fungal lineages and shown to be expanded in Cercospora beticola based on microsynteny with recipient genomes.</title>
        <authorList>
            <person name="De Jonge R."/>
            <person name="Ebert M.K."/>
            <person name="Suttle J.C."/>
            <person name="Jurick Ii W.M."/>
            <person name="Secor G.A."/>
            <person name="Thomma B.P."/>
            <person name="Van De Peer Y."/>
            <person name="Bolton M.D."/>
        </authorList>
    </citation>
    <scope>NUCLEOTIDE SEQUENCE [LARGE SCALE GENOMIC DNA]</scope>
    <source>
        <strain evidence="12 14">09-40</strain>
    </source>
</reference>
<dbReference type="SMART" id="SM00827">
    <property type="entry name" value="PKS_AT"/>
    <property type="match status" value="1"/>
</dbReference>
<dbReference type="Gene3D" id="3.40.47.10">
    <property type="match status" value="1"/>
</dbReference>
<dbReference type="InterPro" id="IPR018201">
    <property type="entry name" value="Ketoacyl_synth_AS"/>
</dbReference>
<dbReference type="EMBL" id="LKMD01000100">
    <property type="protein sequence ID" value="PIB00524.1"/>
    <property type="molecule type" value="Genomic_DNA"/>
</dbReference>
<dbReference type="InterPro" id="IPR013217">
    <property type="entry name" value="Methyltransf_12"/>
</dbReference>
<dbReference type="PROSITE" id="PS52019">
    <property type="entry name" value="PKS_MFAS_DH"/>
    <property type="match status" value="1"/>
</dbReference>
<dbReference type="GO" id="GO:0004315">
    <property type="term" value="F:3-oxoacyl-[acyl-carrier-protein] synthase activity"/>
    <property type="evidence" value="ECO:0007669"/>
    <property type="project" value="InterPro"/>
</dbReference>
<keyword evidence="3" id="KW-0597">Phosphoprotein</keyword>
<feature type="domain" description="PKS/mFAS DH" evidence="11">
    <location>
        <begin position="1282"/>
        <end position="1590"/>
    </location>
</feature>
<dbReference type="SUPFAM" id="SSF53901">
    <property type="entry name" value="Thiolase-like"/>
    <property type="match status" value="1"/>
</dbReference>
<dbReference type="PANTHER" id="PTHR43775">
    <property type="entry name" value="FATTY ACID SYNTHASE"/>
    <property type="match status" value="1"/>
</dbReference>
<evidence type="ECO:0000256" key="4">
    <source>
        <dbReference type="ARBA" id="ARBA00022603"/>
    </source>
</evidence>
<dbReference type="InterPro" id="IPR006162">
    <property type="entry name" value="Ppantetheine_attach_site"/>
</dbReference>
<dbReference type="InterPro" id="IPR020806">
    <property type="entry name" value="PKS_PP-bd"/>
</dbReference>
<evidence type="ECO:0000313" key="15">
    <source>
        <dbReference type="Proteomes" id="UP001302367"/>
    </source>
</evidence>
<dbReference type="GO" id="GO:0031177">
    <property type="term" value="F:phosphopantetheine binding"/>
    <property type="evidence" value="ECO:0007669"/>
    <property type="project" value="InterPro"/>
</dbReference>
<feature type="domain" description="Carrier" evidence="9">
    <location>
        <begin position="1649"/>
        <end position="1723"/>
    </location>
</feature>
<dbReference type="InterPro" id="IPR009081">
    <property type="entry name" value="PP-bd_ACP"/>
</dbReference>
<dbReference type="PROSITE" id="PS00012">
    <property type="entry name" value="PHOSPHOPANTETHEINE"/>
    <property type="match status" value="2"/>
</dbReference>
<dbReference type="GO" id="GO:0008168">
    <property type="term" value="F:methyltransferase activity"/>
    <property type="evidence" value="ECO:0007669"/>
    <property type="project" value="UniProtKB-KW"/>
</dbReference>
<dbReference type="InterPro" id="IPR050091">
    <property type="entry name" value="PKS_NRPS_Biosynth_Enz"/>
</dbReference>
<dbReference type="Proteomes" id="UP001302367">
    <property type="component" value="Chromosome 1"/>
</dbReference>
<evidence type="ECO:0000256" key="5">
    <source>
        <dbReference type="ARBA" id="ARBA00022679"/>
    </source>
</evidence>
<dbReference type="CDD" id="cd00833">
    <property type="entry name" value="PKS"/>
    <property type="match status" value="1"/>
</dbReference>
<keyword evidence="5" id="KW-0808">Transferase</keyword>
<dbReference type="Proteomes" id="UP000230605">
    <property type="component" value="Chromosome 1"/>
</dbReference>
<keyword evidence="6" id="KW-0511">Multifunctional enzyme</keyword>
<dbReference type="SUPFAM" id="SSF55048">
    <property type="entry name" value="Probable ACP-binding domain of malonyl-CoA ACP transacylase"/>
    <property type="match status" value="1"/>
</dbReference>
<dbReference type="OrthoDB" id="429813at2759"/>
<dbReference type="Pfam" id="PF02801">
    <property type="entry name" value="Ketoacyl-synt_C"/>
    <property type="match status" value="1"/>
</dbReference>
<dbReference type="SUPFAM" id="SSF53335">
    <property type="entry name" value="S-adenosyl-L-methionine-dependent methyltransferases"/>
    <property type="match status" value="1"/>
</dbReference>
<dbReference type="EMBL" id="CP134184">
    <property type="protein sequence ID" value="WPA95501.1"/>
    <property type="molecule type" value="Genomic_DNA"/>
</dbReference>
<dbReference type="Gene3D" id="3.30.70.3290">
    <property type="match status" value="1"/>
</dbReference>
<dbReference type="InterPro" id="IPR016036">
    <property type="entry name" value="Malonyl_transacylase_ACP-bd"/>
</dbReference>
<evidence type="ECO:0000313" key="13">
    <source>
        <dbReference type="EMBL" id="WPA95501.1"/>
    </source>
</evidence>
<evidence type="ECO:0000256" key="8">
    <source>
        <dbReference type="SAM" id="MobiDB-lite"/>
    </source>
</evidence>
<keyword evidence="15" id="KW-1185">Reference proteome</keyword>
<evidence type="ECO:0000313" key="14">
    <source>
        <dbReference type="Proteomes" id="UP000230605"/>
    </source>
</evidence>
<dbReference type="Pfam" id="PF00109">
    <property type="entry name" value="ketoacyl-synt"/>
    <property type="match status" value="1"/>
</dbReference>
<reference evidence="13 15" key="2">
    <citation type="submission" date="2023-09" db="EMBL/GenBank/DDBJ databases">
        <title>Complete-Gapless Cercospora beticola genome.</title>
        <authorList>
            <person name="Wyatt N.A."/>
            <person name="Spanner R.E."/>
            <person name="Bolton M.D."/>
        </authorList>
    </citation>
    <scope>NUCLEOTIDE SEQUENCE [LARGE SCALE GENOMIC DNA]</scope>
    <source>
        <strain evidence="13">Cb09-40</strain>
    </source>
</reference>
<dbReference type="Gene3D" id="3.40.366.10">
    <property type="entry name" value="Malonyl-Coenzyme A Acyl Carrier Protein, domain 2"/>
    <property type="match status" value="2"/>
</dbReference>
<dbReference type="InterPro" id="IPR014043">
    <property type="entry name" value="Acyl_transferase_dom"/>
</dbReference>
<dbReference type="Pfam" id="PF18558">
    <property type="entry name" value="HTH_51"/>
    <property type="match status" value="1"/>
</dbReference>
<dbReference type="PROSITE" id="PS00606">
    <property type="entry name" value="KS3_1"/>
    <property type="match status" value="1"/>
</dbReference>
<evidence type="ECO:0000313" key="12">
    <source>
        <dbReference type="EMBL" id="PIB00524.1"/>
    </source>
</evidence>
<dbReference type="Pfam" id="PF08242">
    <property type="entry name" value="Methyltransf_12"/>
    <property type="match status" value="1"/>
</dbReference>
<dbReference type="Gene3D" id="3.10.129.110">
    <property type="entry name" value="Polyketide synthase dehydratase"/>
    <property type="match status" value="1"/>
</dbReference>
<dbReference type="GO" id="GO:0004312">
    <property type="term" value="F:fatty acid synthase activity"/>
    <property type="evidence" value="ECO:0007669"/>
    <property type="project" value="TreeGrafter"/>
</dbReference>
<evidence type="ECO:0000256" key="1">
    <source>
        <dbReference type="ARBA" id="ARBA00005179"/>
    </source>
</evidence>
<organism evidence="12 14">
    <name type="scientific">Cercospora beticola</name>
    <name type="common">Sugarbeet leaf spot fungus</name>
    <dbReference type="NCBI Taxonomy" id="122368"/>
    <lineage>
        <taxon>Eukaryota</taxon>
        <taxon>Fungi</taxon>
        <taxon>Dikarya</taxon>
        <taxon>Ascomycota</taxon>
        <taxon>Pezizomycotina</taxon>
        <taxon>Dothideomycetes</taxon>
        <taxon>Dothideomycetidae</taxon>
        <taxon>Mycosphaerellales</taxon>
        <taxon>Mycosphaerellaceae</taxon>
        <taxon>Cercospora</taxon>
    </lineage>
</organism>
<proteinExistence type="predicted"/>
<dbReference type="Gene3D" id="3.40.50.150">
    <property type="entry name" value="Vaccinia Virus protein VP39"/>
    <property type="match status" value="1"/>
</dbReference>
<feature type="region of interest" description="N-terminal hotdog fold" evidence="7">
    <location>
        <begin position="1282"/>
        <end position="1409"/>
    </location>
</feature>
<evidence type="ECO:0000256" key="3">
    <source>
        <dbReference type="ARBA" id="ARBA00022553"/>
    </source>
</evidence>
<name>A0A2G5I7N3_CERBT</name>
<dbReference type="InterPro" id="IPR041068">
    <property type="entry name" value="HTH_51"/>
</dbReference>
<dbReference type="GO" id="GO:0006633">
    <property type="term" value="P:fatty acid biosynthetic process"/>
    <property type="evidence" value="ECO:0007669"/>
    <property type="project" value="InterPro"/>
</dbReference>
<gene>
    <name evidence="12" type="ORF">CB0940_00098</name>
    <name evidence="13" type="ORF">RHO25_000100</name>
</gene>
<sequence>METVPSLIAFGALAPWPSLNWQVRLRATLKENRALEPIVAAVLELPLLWEALRRNDDHLDQFSGKAAAEDLAKWLAEDTDDRQSQENRNAMTMPITVISHIVQYLEFLRRSDNSVDHASLLEHVAKRGGIQGFCAGLLSALAVASARHVSDVGLYAASSIRLAFCAGVYVDMDQERSTRFTKLAVRWPRGMLCSTIEQVLTKFPDTYISVLRDERDATITCPESALKQLQEALAREGVSTRDTGSLGRYHHEAYRGIPEHILKVCGPHLEPAFTNVSLVLSNTDGTPFQENNVVIMVLRSLLEDQANWHDTMSKAAATFAAGDFGSYILGIGTDAIPQSVARHAHTRRMATNTSDLTDVMPPRTHRASISFTPSINDNNPKHAIAVIGMACKFPGADSVDEFWSLLLQKRSMLSKMPAERFKSGASSRSNDDIKFWGNFIADIDAWDNKFFRKSAREALSTDPQQRHLLQVTYQALQDSGYFSNVSQPRDIGAYIGACSSDYDFNVASHPPTAYTTIGTLRAFLSGKISHHFGWSGPSLTFDTACSSSAVAIHTACKALQSGECSQAIAGGATLFSSPYLYENLAAAHFLSPSGATKPFDAGADGYCRGEGVGVVVLKRLDDAIADGDAIRGLILGSAVNQNSNCVPITVPHSESQASLYRKVAKEAGINPHSIDFVEAHGTGTPVGDPIEMESIREAFAGATHRSSPLFVSSVKGAIGHLEGASGVAALIKAILQLEHREVVPQASFTTLNPRIPPLDPNHIRIPTSAQKLGQQRLTACVNNYGAAGSNATLMLSEAPRRQPRSPSSGIAERYPIMLSAASPGSLIAYCKALNTFVSSWRGSHAPAEHSKLLPDLAYSLSRHQDQSHTHALAFTTASANLGELQAQLQKQTVEHNTITEVRQQPPLILCFGGQGADSVALDQRVWESSTILRRHLDRCHDLLLEMGYPGIYPYIFQTEPVTDVIAHNSILFAMQYASAQSWIDAGLQVDCLVGHSLGQLTALSVSGILTLRDGLKFVAGRAALMVQRWGPEPGSMVVLDADEEKTCQMTSALTEHNPHHQYEIACYNGPKCHVVVGDRMSAAALIDEATKIGMRHKALDVKYGFHSRFTDDLYPELDQLAASLEIQKPKIALESCTKDSSWDAPTSKLIAAHTRDPVYFKQAVQRVSERLGPCTWLEAGSNSTVIGLAARIVGVSSDVPNKFLPVALNKPNSLESLADTTVDLRKRGHKLQFWNFHHSQQADYDMLRLPPYEFEKHKHWLELVIPGPAENLSQSKAQPSSPQLPATLISLIKSDWQGHRFAINPRSPEFEILAKGHNVLGKRSCPPSIYIDLAARAACHVRRDHQDQVLPEVTGLQIGPSMSLDAEGSIELLLQPFGADWRFSLKTVGPDSKYTEHASGTVGLQTKDAAMEADFVRFERLANRDLITTLLRDAEESLSGSMVYKVLSSLVDYAEHYRGVRHVCARSQQVAGKVVLPKELANCLYEGSIINTALLNYFTQVAGIYANFMCNQPEGHIFKLSSVDVVRTGPSFQPLSANSFSEAVYEVLVYASPGSQEIANDIFVYDAATGRLMLYILGAVFKSSELVPTATVHAVTPSLEPTATMTRSHNPEAPSLAGKGTVTLNDPVQRKPVPPNSTVSSHATKDTKAIIHARLCYILQELADIRPADVTGSATFDGLGIDSLMIMEIVGELAKAFSLELYLDDVVELENMDALLAYLERRGCGSAKAETFESDARRQSETSTTELSPRTSRAMSYGSIATPLTPASEIAWQSGDLPSHLSALVCAYLHLDTELHGPENLADVGFDSLVAIEITSDIRRQFSLVVDLEDLDERSTFADLVRLVTGEKMPTSPAIADPTKCERPATAPHNMPPHPVHAPESRNDVAVSTLFDNVRLKFDTYAEQTGFQGFWTQVCPLQSHLVVAYVVEALEKLGCDLKALSSGQKVPPIQVENKHKHLMARMELILADAGLLEPRNNSYFRTEKPMPKEPSSALFTEMLARHPQHTSETKLLNITASNLAACLTGTADPLRLLFADPVNKEILADVYDSAPMCQAITRLLADYLSQILSSPHYSPSSSTTEPFRICEVGAGTGATARHIIAFLETLGINFEYHFTDISGALVSAAKRKFRNLPGFDKMVFSNLDCNALPAEELKGKFDVVIATNCIHATPHASRSAKNVKALLKNDGVFCLVEFTRSLYWFDLVYGLLEGWWLFDDGRTHALADEHFWNKSLRDAGFGHVSWTSGDTLESQTMRLICAFP</sequence>
<dbReference type="GO" id="GO:0044550">
    <property type="term" value="P:secondary metabolite biosynthetic process"/>
    <property type="evidence" value="ECO:0007669"/>
    <property type="project" value="TreeGrafter"/>
</dbReference>
<protein>
    <submittedName>
        <fullName evidence="12">Conidial yellow pigment biosynthesis polyketide synthase</fullName>
    </submittedName>
</protein>
<dbReference type="Pfam" id="PF00550">
    <property type="entry name" value="PP-binding"/>
    <property type="match status" value="2"/>
</dbReference>
<feature type="region of interest" description="Disordered" evidence="8">
    <location>
        <begin position="1730"/>
        <end position="1753"/>
    </location>
</feature>
<evidence type="ECO:0000259" key="11">
    <source>
        <dbReference type="PROSITE" id="PS52019"/>
    </source>
</evidence>
<dbReference type="SUPFAM" id="SSF52151">
    <property type="entry name" value="FabD/lysophospholipase-like"/>
    <property type="match status" value="1"/>
</dbReference>
<feature type="region of interest" description="Disordered" evidence="8">
    <location>
        <begin position="1602"/>
        <end position="1626"/>
    </location>
</feature>
<comment type="caution">
    <text evidence="7">Lacks conserved residue(s) required for the propagation of feature annotation.</text>
</comment>
<evidence type="ECO:0000256" key="2">
    <source>
        <dbReference type="ARBA" id="ARBA00022450"/>
    </source>
</evidence>
<evidence type="ECO:0000259" key="9">
    <source>
        <dbReference type="PROSITE" id="PS50075"/>
    </source>
</evidence>
<dbReference type="Gene3D" id="1.10.1200.10">
    <property type="entry name" value="ACP-like"/>
    <property type="match status" value="2"/>
</dbReference>
<dbReference type="GO" id="GO:0032259">
    <property type="term" value="P:methylation"/>
    <property type="evidence" value="ECO:0007669"/>
    <property type="project" value="UniProtKB-KW"/>
</dbReference>
<evidence type="ECO:0000259" key="10">
    <source>
        <dbReference type="PROSITE" id="PS52004"/>
    </source>
</evidence>